<dbReference type="AlphaFoldDB" id="A0A238H6Z4"/>
<evidence type="ECO:0000313" key="3">
    <source>
        <dbReference type="Proteomes" id="UP000198460"/>
    </source>
</evidence>
<accession>A0A238H6Z4</accession>
<dbReference type="Proteomes" id="UP000198460">
    <property type="component" value="Unassembled WGS sequence"/>
</dbReference>
<proteinExistence type="predicted"/>
<dbReference type="EMBL" id="FXAN01000065">
    <property type="protein sequence ID" value="SMG01018.1"/>
    <property type="molecule type" value="Genomic_DNA"/>
</dbReference>
<sequence>MSRRVDEMTPAADLLSNKPPAAEEAVARTRSRWLRRAARPMKLRAQPAKAKLRVNLF</sequence>
<protein>
    <submittedName>
        <fullName evidence="2">Uncharacterized protein</fullName>
    </submittedName>
</protein>
<evidence type="ECO:0000256" key="1">
    <source>
        <dbReference type="SAM" id="MobiDB-lite"/>
    </source>
</evidence>
<name>A0A238H6Z4_9BURK</name>
<evidence type="ECO:0000313" key="2">
    <source>
        <dbReference type="EMBL" id="SMG01018.1"/>
    </source>
</evidence>
<organism evidence="2 3">
    <name type="scientific">Burkholderia singularis</name>
    <dbReference type="NCBI Taxonomy" id="1503053"/>
    <lineage>
        <taxon>Bacteria</taxon>
        <taxon>Pseudomonadati</taxon>
        <taxon>Pseudomonadota</taxon>
        <taxon>Betaproteobacteria</taxon>
        <taxon>Burkholderiales</taxon>
        <taxon>Burkholderiaceae</taxon>
        <taxon>Burkholderia</taxon>
        <taxon>pseudomallei group</taxon>
    </lineage>
</organism>
<reference evidence="2 3" key="1">
    <citation type="submission" date="2017-04" db="EMBL/GenBank/DDBJ databases">
        <authorList>
            <person name="Afonso C.L."/>
            <person name="Miller P.J."/>
            <person name="Scott M.A."/>
            <person name="Spackman E."/>
            <person name="Goraichik I."/>
            <person name="Dimitrov K.M."/>
            <person name="Suarez D.L."/>
            <person name="Swayne D.E."/>
        </authorList>
    </citation>
    <scope>NUCLEOTIDE SEQUENCE [LARGE SCALE GENOMIC DNA]</scope>
    <source>
        <strain evidence="2">LMG 28154</strain>
    </source>
</reference>
<feature type="region of interest" description="Disordered" evidence="1">
    <location>
        <begin position="1"/>
        <end position="28"/>
    </location>
</feature>
<gene>
    <name evidence="2" type="ORF">BSIN_4003</name>
</gene>